<proteinExistence type="inferred from homology"/>
<dbReference type="PANTHER" id="PTHR33657:SF8">
    <property type="entry name" value="DOMAIN PROTEIN, PUTATIVE (AFU_ORTHOLOGUE AFUA_5G00600)-RELATED"/>
    <property type="match status" value="1"/>
</dbReference>
<evidence type="ECO:0000256" key="1">
    <source>
        <dbReference type="ARBA" id="ARBA00009520"/>
    </source>
</evidence>
<feature type="compositionally biased region" description="Pro residues" evidence="3">
    <location>
        <begin position="291"/>
        <end position="305"/>
    </location>
</feature>
<dbReference type="Pfam" id="PF05630">
    <property type="entry name" value="NPP1"/>
    <property type="match status" value="1"/>
</dbReference>
<dbReference type="InterPro" id="IPR008701">
    <property type="entry name" value="NPP1"/>
</dbReference>
<dbReference type="PANTHER" id="PTHR33657">
    <property type="entry name" value="DOMAIN PROTEIN, PUTATIVE (AFU_ORTHOLOGUE AFUA_5G00600)-RELATED"/>
    <property type="match status" value="1"/>
</dbReference>
<evidence type="ECO:0000256" key="2">
    <source>
        <dbReference type="ARBA" id="ARBA00023026"/>
    </source>
</evidence>
<name>A0ABQ9QNF8_9PEZI</name>
<protein>
    <submittedName>
        <fullName evidence="4">Necrosis inducing protein</fullName>
    </submittedName>
</protein>
<reference evidence="4 5" key="1">
    <citation type="submission" date="2016-10" db="EMBL/GenBank/DDBJ databases">
        <title>The genome sequence of Colletotrichum fioriniae PJ7.</title>
        <authorList>
            <person name="Baroncelli R."/>
        </authorList>
    </citation>
    <scope>NUCLEOTIDE SEQUENCE [LARGE SCALE GENOMIC DNA]</scope>
    <source>
        <strain evidence="4 5">Tom-12</strain>
    </source>
</reference>
<evidence type="ECO:0000256" key="3">
    <source>
        <dbReference type="SAM" id="MobiDB-lite"/>
    </source>
</evidence>
<evidence type="ECO:0000313" key="4">
    <source>
        <dbReference type="EMBL" id="KAK1479268.1"/>
    </source>
</evidence>
<dbReference type="EMBL" id="MLFU01000133">
    <property type="protein sequence ID" value="KAK1479268.1"/>
    <property type="molecule type" value="Genomic_DNA"/>
</dbReference>
<dbReference type="Proteomes" id="UP001227543">
    <property type="component" value="Unassembled WGS sequence"/>
</dbReference>
<keyword evidence="5" id="KW-1185">Reference proteome</keyword>
<dbReference type="RefSeq" id="XP_060374669.1">
    <property type="nucleotide sequence ID" value="XM_060530745.1"/>
</dbReference>
<comment type="caution">
    <text evidence="4">The sequence shown here is derived from an EMBL/GenBank/DDBJ whole genome shotgun (WGS) entry which is preliminary data.</text>
</comment>
<accession>A0ABQ9QNF8</accession>
<sequence length="316" mass="34119">MDDAARWPEIYNSQCRHWLSFTTFFDNSSSTETVKLISFATFLLASVPSVLSATLQARVKDVAVDGKWKNHDDIHSLPAEAASGSKGELQLRFQPFIKVLGGCVPFPAVDAEGYLGAGLKPTGKGNGDCGSSEGQLYVRTGTVKERTGIMYSFYVPKVNKEHRHYWASIVVWIYGAEVNTAQPVGISYQTDNGVYNIGSYPATKWSSGASLVGRPTHPLVAYWGKKIVGPLTENMENTLNLPIIDWDMLPEPAQKQLDGAIFEHTSAFDEGFYADLPGGDGDEDGGDPTDPEPAGPMPSKAPPAPTASHKPLPSGI</sequence>
<keyword evidence="2" id="KW-0843">Virulence</keyword>
<feature type="region of interest" description="Disordered" evidence="3">
    <location>
        <begin position="272"/>
        <end position="316"/>
    </location>
</feature>
<comment type="similarity">
    <text evidence="1">Belongs to the Necrosis inducing protein (NPP1) family.</text>
</comment>
<gene>
    <name evidence="4" type="ORF">CTAM01_14746</name>
</gene>
<feature type="compositionally biased region" description="Acidic residues" evidence="3">
    <location>
        <begin position="280"/>
        <end position="290"/>
    </location>
</feature>
<dbReference type="GeneID" id="85414983"/>
<organism evidence="4 5">
    <name type="scientific">Colletotrichum tamarilloi</name>
    <dbReference type="NCBI Taxonomy" id="1209934"/>
    <lineage>
        <taxon>Eukaryota</taxon>
        <taxon>Fungi</taxon>
        <taxon>Dikarya</taxon>
        <taxon>Ascomycota</taxon>
        <taxon>Pezizomycotina</taxon>
        <taxon>Sordariomycetes</taxon>
        <taxon>Hypocreomycetidae</taxon>
        <taxon>Glomerellales</taxon>
        <taxon>Glomerellaceae</taxon>
        <taxon>Colletotrichum</taxon>
        <taxon>Colletotrichum acutatum species complex</taxon>
    </lineage>
</organism>
<evidence type="ECO:0000313" key="5">
    <source>
        <dbReference type="Proteomes" id="UP001227543"/>
    </source>
</evidence>